<proteinExistence type="predicted"/>
<dbReference type="GO" id="GO:0008482">
    <property type="term" value="F:sulfite oxidase activity"/>
    <property type="evidence" value="ECO:0007669"/>
    <property type="project" value="TreeGrafter"/>
</dbReference>
<evidence type="ECO:0000313" key="3">
    <source>
        <dbReference type="EMBL" id="KAK3169024.1"/>
    </source>
</evidence>
<dbReference type="SUPFAM" id="SSF56524">
    <property type="entry name" value="Oxidoreductase molybdopterin-binding domain"/>
    <property type="match status" value="1"/>
</dbReference>
<name>A0AAD9YZU6_9LECA</name>
<dbReference type="Proteomes" id="UP001276659">
    <property type="component" value="Unassembled WGS sequence"/>
</dbReference>
<dbReference type="EMBL" id="JASNWA010000010">
    <property type="protein sequence ID" value="KAK3169024.1"/>
    <property type="molecule type" value="Genomic_DNA"/>
</dbReference>
<feature type="compositionally biased region" description="Basic residues" evidence="1">
    <location>
        <begin position="115"/>
        <end position="134"/>
    </location>
</feature>
<dbReference type="GO" id="GO:0006790">
    <property type="term" value="P:sulfur compound metabolic process"/>
    <property type="evidence" value="ECO:0007669"/>
    <property type="project" value="TreeGrafter"/>
</dbReference>
<organism evidence="3 4">
    <name type="scientific">Lepraria neglecta</name>
    <dbReference type="NCBI Taxonomy" id="209136"/>
    <lineage>
        <taxon>Eukaryota</taxon>
        <taxon>Fungi</taxon>
        <taxon>Dikarya</taxon>
        <taxon>Ascomycota</taxon>
        <taxon>Pezizomycotina</taxon>
        <taxon>Lecanoromycetes</taxon>
        <taxon>OSLEUM clade</taxon>
        <taxon>Lecanoromycetidae</taxon>
        <taxon>Lecanorales</taxon>
        <taxon>Lecanorineae</taxon>
        <taxon>Stereocaulaceae</taxon>
        <taxon>Lepraria</taxon>
    </lineage>
</organism>
<dbReference type="InterPro" id="IPR036374">
    <property type="entry name" value="OxRdtase_Mopterin-bd_sf"/>
</dbReference>
<protein>
    <recommendedName>
        <fullName evidence="2">Oxidoreductase molybdopterin-binding domain-containing protein</fullName>
    </recommendedName>
</protein>
<evidence type="ECO:0000313" key="4">
    <source>
        <dbReference type="Proteomes" id="UP001276659"/>
    </source>
</evidence>
<dbReference type="GO" id="GO:0020037">
    <property type="term" value="F:heme binding"/>
    <property type="evidence" value="ECO:0007669"/>
    <property type="project" value="TreeGrafter"/>
</dbReference>
<reference evidence="3" key="1">
    <citation type="submission" date="2022-11" db="EMBL/GenBank/DDBJ databases">
        <title>Chromosomal genome sequence assembly and mating type (MAT) locus characterization of the leprose asexual lichenized fungus Lepraria neglecta (Nyl.) Erichsen.</title>
        <authorList>
            <person name="Allen J.L."/>
            <person name="Pfeffer B."/>
        </authorList>
    </citation>
    <scope>NUCLEOTIDE SEQUENCE</scope>
    <source>
        <strain evidence="3">Allen 5258</strain>
    </source>
</reference>
<feature type="compositionally biased region" description="Basic and acidic residues" evidence="1">
    <location>
        <begin position="167"/>
        <end position="185"/>
    </location>
</feature>
<dbReference type="PANTHER" id="PTHR19372">
    <property type="entry name" value="SULFITE REDUCTASE"/>
    <property type="match status" value="1"/>
</dbReference>
<keyword evidence="4" id="KW-1185">Reference proteome</keyword>
<dbReference type="Gene3D" id="3.90.420.10">
    <property type="entry name" value="Oxidoreductase, molybdopterin-binding domain"/>
    <property type="match status" value="1"/>
</dbReference>
<sequence>MSVSVSVSKGILYPPLSTSTTRLIGKYSQASIVWVTATNEEEDFEEKAEEEIVQFRRRVQNGELVNFRELINSQERDDQDYHLRRPENHPAGRRYVLDASEDWIKKTQDWPVNVQKRKREQSKRTKRTRNRKSPRSQSKNMSGNGESAIEPNTKHNEAYASSGDQNRTSKEGEKPLVNGHKEEKETEYQRLLKDYSPQGIALLRSLQHEKDHIKNLKQNDGKTVLPVGKYKHLLSIDEADQFSPDNWIPRSSNLIRLTGKHPLNGDPKFTPLYDASPLDVEDGKLSLSMDQLRDDFDSINIQVALACDGNWCKELNMIKLSKGFNILHEVGIPENLSEGHRYWVRFAGADEPSEGTYETCIPFQYAMDPKNDVILA</sequence>
<feature type="region of interest" description="Disordered" evidence="1">
    <location>
        <begin position="108"/>
        <end position="185"/>
    </location>
</feature>
<dbReference type="PANTHER" id="PTHR19372:SF7">
    <property type="entry name" value="SULFITE OXIDASE, MITOCHONDRIAL"/>
    <property type="match status" value="1"/>
</dbReference>
<dbReference type="AlphaFoldDB" id="A0AAD9YZU6"/>
<dbReference type="InterPro" id="IPR000572">
    <property type="entry name" value="OxRdtase_Mopterin-bd_dom"/>
</dbReference>
<evidence type="ECO:0000259" key="2">
    <source>
        <dbReference type="Pfam" id="PF00174"/>
    </source>
</evidence>
<dbReference type="Pfam" id="PF00174">
    <property type="entry name" value="Oxidored_molyb"/>
    <property type="match status" value="1"/>
</dbReference>
<evidence type="ECO:0000256" key="1">
    <source>
        <dbReference type="SAM" id="MobiDB-lite"/>
    </source>
</evidence>
<comment type="caution">
    <text evidence="3">The sequence shown here is derived from an EMBL/GenBank/DDBJ whole genome shotgun (WGS) entry which is preliminary data.</text>
</comment>
<feature type="domain" description="Oxidoreductase molybdopterin-binding" evidence="2">
    <location>
        <begin position="283"/>
        <end position="376"/>
    </location>
</feature>
<gene>
    <name evidence="3" type="ORF">OEA41_005472</name>
</gene>
<dbReference type="GO" id="GO:0043546">
    <property type="term" value="F:molybdopterin cofactor binding"/>
    <property type="evidence" value="ECO:0007669"/>
    <property type="project" value="TreeGrafter"/>
</dbReference>
<accession>A0AAD9YZU6</accession>